<evidence type="ECO:0000256" key="1">
    <source>
        <dbReference type="ARBA" id="ARBA00007381"/>
    </source>
</evidence>
<evidence type="ECO:0000313" key="5">
    <source>
        <dbReference type="Proteomes" id="UP000095281"/>
    </source>
</evidence>
<dbReference type="AlphaFoldDB" id="A0A1I8B0F7"/>
<dbReference type="GO" id="GO:0140662">
    <property type="term" value="F:ATP-dependent protein folding chaperone"/>
    <property type="evidence" value="ECO:0007669"/>
    <property type="project" value="InterPro"/>
</dbReference>
<evidence type="ECO:0000256" key="3">
    <source>
        <dbReference type="ARBA" id="ARBA00022840"/>
    </source>
</evidence>
<dbReference type="Proteomes" id="UP000095281">
    <property type="component" value="Unplaced"/>
</dbReference>
<dbReference type="Gene3D" id="3.90.640.10">
    <property type="entry name" value="Actin, Chain A, domain 4"/>
    <property type="match status" value="1"/>
</dbReference>
<dbReference type="FunFam" id="3.90.640.10:FF:000003">
    <property type="entry name" value="Molecular chaperone DnaK"/>
    <property type="match status" value="1"/>
</dbReference>
<evidence type="ECO:0000256" key="2">
    <source>
        <dbReference type="ARBA" id="ARBA00022741"/>
    </source>
</evidence>
<dbReference type="Pfam" id="PF00012">
    <property type="entry name" value="HSP70"/>
    <property type="match status" value="1"/>
</dbReference>
<evidence type="ECO:0000256" key="4">
    <source>
        <dbReference type="RuleBase" id="RU003322"/>
    </source>
</evidence>
<dbReference type="SUPFAM" id="SSF53067">
    <property type="entry name" value="Actin-like ATPase domain"/>
    <property type="match status" value="2"/>
</dbReference>
<dbReference type="Gene3D" id="3.30.420.40">
    <property type="match status" value="2"/>
</dbReference>
<keyword evidence="3 4" id="KW-0067">ATP-binding</keyword>
<organism evidence="5 6">
    <name type="scientific">Meloidogyne hapla</name>
    <name type="common">Root-knot nematode worm</name>
    <dbReference type="NCBI Taxonomy" id="6305"/>
    <lineage>
        <taxon>Eukaryota</taxon>
        <taxon>Metazoa</taxon>
        <taxon>Ecdysozoa</taxon>
        <taxon>Nematoda</taxon>
        <taxon>Chromadorea</taxon>
        <taxon>Rhabditida</taxon>
        <taxon>Tylenchina</taxon>
        <taxon>Tylenchomorpha</taxon>
        <taxon>Tylenchoidea</taxon>
        <taxon>Meloidogynidae</taxon>
        <taxon>Meloidogyninae</taxon>
        <taxon>Meloidogyne</taxon>
    </lineage>
</organism>
<name>A0A1I8B0F7_MELHA</name>
<keyword evidence="5" id="KW-1185">Reference proteome</keyword>
<evidence type="ECO:0000313" key="6">
    <source>
        <dbReference type="WBParaSite" id="MhA1_Contig118.frz3.gene66"/>
    </source>
</evidence>
<dbReference type="PANTHER" id="PTHR19375">
    <property type="entry name" value="HEAT SHOCK PROTEIN 70KDA"/>
    <property type="match status" value="1"/>
</dbReference>
<dbReference type="PRINTS" id="PR00301">
    <property type="entry name" value="HEATSHOCK70"/>
</dbReference>
<dbReference type="WBParaSite" id="MhA1_Contig118.frz3.gene66">
    <property type="protein sequence ID" value="MhA1_Contig118.frz3.gene66"/>
    <property type="gene ID" value="MhA1_Contig118.frz3.gene66"/>
</dbReference>
<keyword evidence="2 4" id="KW-0547">Nucleotide-binding</keyword>
<dbReference type="InterPro" id="IPR043129">
    <property type="entry name" value="ATPase_NBD"/>
</dbReference>
<dbReference type="Gene3D" id="1.20.120.330">
    <property type="entry name" value="Nucleotidyltransferases domain 2"/>
    <property type="match status" value="1"/>
</dbReference>
<reference evidence="6" key="1">
    <citation type="submission" date="2016-11" db="UniProtKB">
        <authorList>
            <consortium name="WormBaseParasite"/>
        </authorList>
    </citation>
    <scope>IDENTIFICATION</scope>
</reference>
<dbReference type="InterPro" id="IPR013126">
    <property type="entry name" value="Hsp_70_fam"/>
</dbReference>
<dbReference type="GO" id="GO:0005524">
    <property type="term" value="F:ATP binding"/>
    <property type="evidence" value="ECO:0007669"/>
    <property type="project" value="UniProtKB-KW"/>
</dbReference>
<accession>A0A1I8B0F7</accession>
<sequence length="569" mass="63992">MDGPIGALVESDAIRDPIIAVKFGYSNTSVAVVSNGRPKILDNFGSLTTPSVVAFSGTGGGLVGVPVLQRIFVDSRNTIFGFKRLIGQQFHDANLQNYINNVPFNVVDFNGDVCVEVFGTIYTPSQIISFVVKEMKKIAENHFRNKFARDVVITIPPYFDKLQRQELKESFQHANLRVVDIIDEPTAAALAYGLEKPLVKTVAVYHLGGGPFNISILVKNSKGAFEIKSTSDSNVVMGEDFDNALVNYLVGIFQQLHGIDLTADTVAMQRVRQAAVDAKCELSSRTQTLVFIHNIAIDVNGPKNMFIELTRPIFERLTIDLINRTIEPCRIVMQEANIKASDIQEVLLTGWMTRMPKIQEVVQSVFGKEPSIFINPEHAIVIGAGYKACLLSKHFDSKHYDDKSFLEAARKYLKENDLTQCCGKLWGSVTYVVRNFYSKLGINIVSHSAYKGLCYYAASFNPDRFRAIKYAFDIGQSCHTLFYRNAAGLHADILAEFCNDIENFAEEFAKINIIDVYDGIKSFLNDATPYVDWTFNYRDNEYLKDVCFKHFVSVDYCGIERFLYNHRAF</sequence>
<protein>
    <submittedName>
        <fullName evidence="6">Heat shock 70 kDa protein 14</fullName>
    </submittedName>
</protein>
<comment type="similarity">
    <text evidence="1 4">Belongs to the heat shock protein 70 family.</text>
</comment>
<proteinExistence type="inferred from homology"/>